<evidence type="ECO:0000313" key="2">
    <source>
        <dbReference type="Proteomes" id="UP000789901"/>
    </source>
</evidence>
<dbReference type="EMBL" id="CAJVQB010019397">
    <property type="protein sequence ID" value="CAG8791001.1"/>
    <property type="molecule type" value="Genomic_DNA"/>
</dbReference>
<reference evidence="1 2" key="1">
    <citation type="submission" date="2021-06" db="EMBL/GenBank/DDBJ databases">
        <authorList>
            <person name="Kallberg Y."/>
            <person name="Tangrot J."/>
            <person name="Rosling A."/>
        </authorList>
    </citation>
    <scope>NUCLEOTIDE SEQUENCE [LARGE SCALE GENOMIC DNA]</scope>
    <source>
        <strain evidence="1 2">120-4 pot B 10/14</strain>
    </source>
</reference>
<protein>
    <submittedName>
        <fullName evidence="1">13986_t:CDS:1</fullName>
    </submittedName>
</protein>
<name>A0ABN7VPS6_GIGMA</name>
<dbReference type="Proteomes" id="UP000789901">
    <property type="component" value="Unassembled WGS sequence"/>
</dbReference>
<proteinExistence type="predicted"/>
<accession>A0ABN7VPS6</accession>
<evidence type="ECO:0000313" key="1">
    <source>
        <dbReference type="EMBL" id="CAG8791001.1"/>
    </source>
</evidence>
<organism evidence="1 2">
    <name type="scientific">Gigaspora margarita</name>
    <dbReference type="NCBI Taxonomy" id="4874"/>
    <lineage>
        <taxon>Eukaryota</taxon>
        <taxon>Fungi</taxon>
        <taxon>Fungi incertae sedis</taxon>
        <taxon>Mucoromycota</taxon>
        <taxon>Glomeromycotina</taxon>
        <taxon>Glomeromycetes</taxon>
        <taxon>Diversisporales</taxon>
        <taxon>Gigasporaceae</taxon>
        <taxon>Gigaspora</taxon>
    </lineage>
</organism>
<sequence>SLDKCYCGICGTNKCRGTKKYKRIPEKTYKRHQNKKESAKKREKKANCTAIKEKEEVHSRINTIWVDYHWKQSVLVCKTKTMELRTGTENRRIRRKRLKIDIESMNEKNWEEYQTELNKELKRKFSKNSEKGSIQSDILDYYTLKNKTLDELWDIIENSIKKSAANKLSQKKKAHVVKDISYTDAENKKLRKDIRILGKWYRKLKKNKERGITVQEVKELECFIELLNNCWGLEVVESRASLAGNFPRRWKNMFYSIEEINFKCYEPLIEEVTKEK</sequence>
<gene>
    <name evidence="1" type="ORF">GMARGA_LOCUS21236</name>
</gene>
<feature type="non-terminal residue" evidence="1">
    <location>
        <position position="1"/>
    </location>
</feature>
<comment type="caution">
    <text evidence="1">The sequence shown here is derived from an EMBL/GenBank/DDBJ whole genome shotgun (WGS) entry which is preliminary data.</text>
</comment>
<keyword evidence="2" id="KW-1185">Reference proteome</keyword>